<sequence length="2775" mass="326270">MKKYIYIISLAAFYIFSDIICGTQIKKNKNKHAPKSNNYNPYHNLKESDFNNSNFSNEKQYNNKNNFINNEKYIQPYLINNNTFQNKKDINNTKLTLYNEYNKTNNLDDFRNFNHEHEKTNNRLIEINKSFLQITYISRINKDTLNTVDTIYGVNDDESVLSFFYKPLYSAKYIKKMLEKLNILSNYTVQNKLNNNHDTVLNEVIETNKSCNDKKQELINRLSNIHNSFYNAYNDPSKDDYNLYTLSKTNFVNCLKNEFEKIKNKPNDIISYEEDVYKNNCKNSSKINSHPQNNSEFCKTVTRLGSNYERDWKVPKDNEVIPFIDFLINELKQNNNLKTLVPKLEFIKKQFEDIKNKHDKYIKMCKEKEVFVKKCTNTTIDNKNCDKHFNEIKKIAESYSILDYNYTILENLESISITYKYSLIHFFKSLGGLLIDKVDSNENIIKNDGIYDFDLITPKNKLSSLETELNKIFENKWNVYKSKKDLDKFNDTIKNIILSIISLMDKFKVLNTSMINLRNDGVTNKFNIISQIKNKLNVHTYEERKKGFQASLILANNWETEKTKILTELKKKNEETIQLEIKIKELIKQITDIVEEQKIVNKLKLELIDKIKDITEKIEYVKKSVELKKEIEKNNTYIDELSKQSPYQITEYIEKKNTMYNTIKAYFDQIYEGDIDTFYNKLSSIVKESSIDNTEDKTKLEDLKSKIDNVYNKIENMKIETVKSHLNNIETSNKLSETILEIKKYIYEEIIKELNKTSEDFENKEQELSNKISDYDKKRDQLSEYKSKMLEIRNHYNSQINIDNAKEEEAKQNYDKSKEHMTIISTNEDEISKLINEVNTMKDEILSKVNKYIDFDKNYKENVDSEHNKFTDLTNKIKAKVSDEKLTIYEKKFNDNKSLINETKNSIEEEYQNINTLKKVDGYIKVCERTNESITNFRSKQTTLKDKLNQNIKTVKETNSIENSYIEKFEKILTDKKTELEIKFIELSLNNHGSNNNELLKYFNDLKVNLGKNKENMLYHEFDEKENAINNIIQKIEDINKNISNIEAAIYTSIYNISEEIEDEIGKNIELLNTQVLKKVNENVTNLNEIKGKLKHYNFRDFGEEENIKYTNEINKIKDDIKTVNQQIDNHINKLEDIKKKSESYVGEMKAQINTLEKVKGTAISNDNVEGIENKQKIIVTKIDKKKNIYKEINKLLNEISEIEKDKTSLEELKNINLSYGKSLGKLFLEQIDEEKKKAEHTIKTMEAYIDDLDNIKKKSEEIEKDMKIKMDINKEMEVLKISHDDEKNYHTKSKNHEKSISDIHDKSSKIIQEFSKESDINDIKNKLQENVSESQKHNSDINQYLSKIENIYNILKLNKIQKIIDKVKEYTDEIEQNNKKINDELNNSKTLIKNLEENSSLKECQSKIESTVDDKDIDGCIKNITDIKTYILNEENNINTYFKNAEEYNKIVLLNFNNIEMADTKSQYILNIKTNNGTNSHDYNINELKEHKHKSNGYKDEADKNTQTIKKNKELFEKYKQDVTVLLNKYSALALKNKFDKTKKDSEQIIKEIKETHKNCISQSDKSEQKMNEIKNEQIHIEDEVANNDKSNKAITDIKISVEPFETKFLKINDIRKKSDGCLKETENIEKQISTLSIDSQETKLKENGDKLNTLEKLFESLKNQKKNIEDQKKELDEVNSKIEKIESDVNQHKKNYEIGIVEKINEITKENKNQIESTKELIKPTIENLISSFNTNDLEGIDTNENLEKYNKEMNNIYEEYIKSYNLITDYLETVSKESITYNQIKNTRITAQSELLKNIENVNKVKSYLDYIKGNEFDRIVTYFKNKLNTVNDKFKNEYLKVNEGFDNISNSINNVKNSTDENSLLDILNQTKEIYANIVSKKYYSYKYEAENIFRNISKLANSLNIQIKNSSGIDLLENINIAILPYLDSQKEDTLTFIPSPQRISETYTKISDSYNILLDILKKSQELHKKEQQTLNLILENRRLYEKVQATNELKDTLSDLKNKKEQILNEVKLLLHKSNELNKLSCNSQNYDTILESSKYDQIKEKSNNYKQEKEKLGIDFDVTAMEEKFNNDIKDIEELENNYNSSEENSYNSSEENNYNSLEENNYDSSEENNNILQSKKKLKELTNAFNTEIKQIEDKIIEKNDLINKLIEMRKECLLFTYTTLVETLKIKITDYSEFITSATKFSKEFLKYIDDTSNTLNDDIDALQIKYNLNQTNKYVKSMFADATNDNNNLIEKEKEATKTINNLTDLFTIDSNNIDADTLHNNKIQMLYFNSELHKSIESIKQLYKKIHVFKLLNIGHINEKYFDISKQFDNILQLQENQLTENLNSLKKIGQNISDKKDQFLHALSETPIPNFNTLKEIYHDIVNYESHIDEIKNISNKENENIILYIDTITKLKEKVQRILNFVTTYENDNNIIKQHIQDNDEDNVSKIKETLKTTIQSFQEILNKIDETKAQFYGNNNINNIISTISQNVNDVKKHLSKDLTIENELIQIQKSLEDIKNSTYEIRSEQITKYINTINNYVEQQTKHIQNNPNKDEIDDIIQKIVNYNKESEIKLPTIIDNKNNVTSIISHINKVINLIKSEYNNNNNVSYNVAKKHEEDANNIIRDLDTSQNMVNNLIQKNLKIINDLKNRKQEMENRNNLHAINRQQEITQAEHINNTYHHDINDTNNINKNHQYSSSDRKNSSKTKDTGNSVKYAGAITLGLVAYYVIIRTKEKKDKDEMEFDKSTSFYDENENKNESDLFKREDEIIEIDMNEDL</sequence>
<dbReference type="RefSeq" id="XP_034423823.1">
    <property type="nucleotide sequence ID" value="XM_034567314.1"/>
</dbReference>
<dbReference type="EMBL" id="LK023129">
    <property type="protein sequence ID" value="VUC58058.1"/>
    <property type="molecule type" value="Genomic_DNA"/>
</dbReference>
<gene>
    <name evidence="4" type="ORF">PBANKA_1400091</name>
</gene>
<feature type="compositionally biased region" description="Polar residues" evidence="2">
    <location>
        <begin position="2683"/>
        <end position="2695"/>
    </location>
</feature>
<keyword evidence="1" id="KW-0175">Coiled coil</keyword>
<feature type="coiled-coil region" evidence="1">
    <location>
        <begin position="2635"/>
        <end position="2662"/>
    </location>
</feature>
<feature type="coiled-coil region" evidence="1">
    <location>
        <begin position="1107"/>
        <end position="1141"/>
    </location>
</feature>
<feature type="region of interest" description="Disordered" evidence="2">
    <location>
        <begin position="2734"/>
        <end position="2761"/>
    </location>
</feature>
<evidence type="ECO:0000256" key="2">
    <source>
        <dbReference type="SAM" id="MobiDB-lite"/>
    </source>
</evidence>
<name>A0A509APQ0_PLABA</name>
<dbReference type="VEuPathDB" id="PlasmoDB:PBANKA_1400091"/>
<proteinExistence type="predicted"/>
<feature type="region of interest" description="Disordered" evidence="2">
    <location>
        <begin position="2090"/>
        <end position="2121"/>
    </location>
</feature>
<evidence type="ECO:0000259" key="3">
    <source>
        <dbReference type="Pfam" id="PF18515"/>
    </source>
</evidence>
<dbReference type="STRING" id="5823.A0A509APQ0"/>
<reference evidence="4 5" key="1">
    <citation type="journal article" date="2014" name="BMC Biol.">
        <title>A comprehensive evaluation of rodent malaria parasite genomes and gene expression.</title>
        <authorList>
            <person name="Otto T.D."/>
            <person name="Bohme U."/>
            <person name="Jackson A.P."/>
            <person name="Hunt M."/>
            <person name="Franke-Fayard B."/>
            <person name="Hoeijmakers W.A."/>
            <person name="Religa A.A."/>
            <person name="Robertson L."/>
            <person name="Sanders M."/>
            <person name="Ogun S.A."/>
            <person name="Cunningham D."/>
            <person name="Erhart A."/>
            <person name="Billker O."/>
            <person name="Khan S.M."/>
            <person name="Stunnenberg H.G."/>
            <person name="Langhorne J."/>
            <person name="Holder A.A."/>
            <person name="Waters A.P."/>
            <person name="Newbold C.I."/>
            <person name="Pain A."/>
            <person name="Berriman M."/>
            <person name="Janse C.J."/>
        </authorList>
    </citation>
    <scope>NUCLEOTIDE SEQUENCE</scope>
    <source>
        <strain evidence="4 5">ANKA</strain>
    </source>
</reference>
<keyword evidence="5" id="KW-1185">Reference proteome</keyword>
<dbReference type="InterPro" id="IPR006499">
    <property type="entry name" value="Reticulocyte-bd"/>
</dbReference>
<accession>A0A509APQ0</accession>
<feature type="domain" description="Rh5 coiled-coil" evidence="3">
    <location>
        <begin position="194"/>
        <end position="445"/>
    </location>
</feature>
<feature type="compositionally biased region" description="Low complexity" evidence="2">
    <location>
        <begin position="2090"/>
        <end position="2112"/>
    </location>
</feature>
<protein>
    <submittedName>
        <fullName evidence="4">Reticulocyte binding protein, putative</fullName>
    </submittedName>
</protein>
<dbReference type="NCBIfam" id="TIGR01612">
    <property type="entry name" value="235kDa-fam"/>
    <property type="match status" value="1"/>
</dbReference>
<feature type="compositionally biased region" description="Basic and acidic residues" evidence="2">
    <location>
        <begin position="2696"/>
        <end position="2706"/>
    </location>
</feature>
<dbReference type="GeneID" id="55152028"/>
<feature type="coiled-coil region" evidence="1">
    <location>
        <begin position="1646"/>
        <end position="1697"/>
    </location>
</feature>
<evidence type="ECO:0000313" key="5">
    <source>
        <dbReference type="Proteomes" id="UP000074855"/>
    </source>
</evidence>
<dbReference type="InterPro" id="IPR041668">
    <property type="entry name" value="Rh5_CC"/>
</dbReference>
<dbReference type="Pfam" id="PF18515">
    <property type="entry name" value="Rh5"/>
    <property type="match status" value="1"/>
</dbReference>
<feature type="coiled-coil region" evidence="1">
    <location>
        <begin position="1361"/>
        <end position="1399"/>
    </location>
</feature>
<feature type="compositionally biased region" description="Basic and acidic residues" evidence="2">
    <location>
        <begin position="2751"/>
        <end position="2761"/>
    </location>
</feature>
<feature type="coiled-coil region" evidence="1">
    <location>
        <begin position="1186"/>
        <end position="1266"/>
    </location>
</feature>
<dbReference type="Proteomes" id="UP000074855">
    <property type="component" value="Chromosome 14"/>
</dbReference>
<feature type="region of interest" description="Disordered" evidence="2">
    <location>
        <begin position="2678"/>
        <end position="2709"/>
    </location>
</feature>
<dbReference type="KEGG" id="pbe:PBANKA_1400091"/>
<feature type="coiled-coil region" evidence="1">
    <location>
        <begin position="1022"/>
        <end position="1049"/>
    </location>
</feature>
<dbReference type="FunCoup" id="A0A509APQ0">
    <property type="interactions" value="8"/>
</dbReference>
<feature type="coiled-coil region" evidence="1">
    <location>
        <begin position="555"/>
        <end position="589"/>
    </location>
</feature>
<evidence type="ECO:0000313" key="4">
    <source>
        <dbReference type="EMBL" id="VUC58058.1"/>
    </source>
</evidence>
<feature type="compositionally biased region" description="Basic and acidic residues" evidence="2">
    <location>
        <begin position="2734"/>
        <end position="2743"/>
    </location>
</feature>
<organism evidence="4 5">
    <name type="scientific">Plasmodium berghei (strain Anka)</name>
    <dbReference type="NCBI Taxonomy" id="5823"/>
    <lineage>
        <taxon>Eukaryota</taxon>
        <taxon>Sar</taxon>
        <taxon>Alveolata</taxon>
        <taxon>Apicomplexa</taxon>
        <taxon>Aconoidasida</taxon>
        <taxon>Haemosporida</taxon>
        <taxon>Plasmodiidae</taxon>
        <taxon>Plasmodium</taxon>
        <taxon>Plasmodium (Vinckeia)</taxon>
    </lineage>
</organism>
<feature type="coiled-coil region" evidence="1">
    <location>
        <begin position="747"/>
        <end position="778"/>
    </location>
</feature>
<evidence type="ECO:0000256" key="1">
    <source>
        <dbReference type="SAM" id="Coils"/>
    </source>
</evidence>
<dbReference type="InParanoid" id="A0A509APQ0"/>